<dbReference type="PANTHER" id="PTHR45453:SF1">
    <property type="entry name" value="PHOSPHATE REGULON SENSOR PROTEIN PHOR"/>
    <property type="match status" value="1"/>
</dbReference>
<dbReference type="InterPro" id="IPR003661">
    <property type="entry name" value="HisK_dim/P_dom"/>
</dbReference>
<comment type="caution">
    <text evidence="10">The sequence shown here is derived from an EMBL/GenBank/DDBJ whole genome shotgun (WGS) entry which is preliminary data.</text>
</comment>
<organism evidence="10 11">
    <name type="scientific">Chitinophaga nivalis</name>
    <dbReference type="NCBI Taxonomy" id="2991709"/>
    <lineage>
        <taxon>Bacteria</taxon>
        <taxon>Pseudomonadati</taxon>
        <taxon>Bacteroidota</taxon>
        <taxon>Chitinophagia</taxon>
        <taxon>Chitinophagales</taxon>
        <taxon>Chitinophagaceae</taxon>
        <taxon>Chitinophaga</taxon>
    </lineage>
</organism>
<dbReference type="InterPro" id="IPR005467">
    <property type="entry name" value="His_kinase_dom"/>
</dbReference>
<dbReference type="InterPro" id="IPR004358">
    <property type="entry name" value="Sig_transdc_His_kin-like_C"/>
</dbReference>
<dbReference type="InterPro" id="IPR003594">
    <property type="entry name" value="HATPase_dom"/>
</dbReference>
<keyword evidence="11" id="KW-1185">Reference proteome</keyword>
<protein>
    <recommendedName>
        <fullName evidence="2">histidine kinase</fullName>
        <ecNumber evidence="2">2.7.13.3</ecNumber>
    </recommendedName>
</protein>
<proteinExistence type="predicted"/>
<feature type="transmembrane region" description="Helical" evidence="8">
    <location>
        <begin position="159"/>
        <end position="179"/>
    </location>
</feature>
<evidence type="ECO:0000256" key="7">
    <source>
        <dbReference type="SAM" id="Coils"/>
    </source>
</evidence>
<evidence type="ECO:0000256" key="2">
    <source>
        <dbReference type="ARBA" id="ARBA00012438"/>
    </source>
</evidence>
<dbReference type="PROSITE" id="PS50109">
    <property type="entry name" value="HIS_KIN"/>
    <property type="match status" value="1"/>
</dbReference>
<evidence type="ECO:0000256" key="5">
    <source>
        <dbReference type="ARBA" id="ARBA00022777"/>
    </source>
</evidence>
<dbReference type="InterPro" id="IPR036097">
    <property type="entry name" value="HisK_dim/P_sf"/>
</dbReference>
<reference evidence="10 11" key="1">
    <citation type="submission" date="2022-10" db="EMBL/GenBank/DDBJ databases">
        <title>Chitinophaga nivalis PC15 sp. nov., isolated from Pyeongchang county, South Korea.</title>
        <authorList>
            <person name="Trinh H.N."/>
        </authorList>
    </citation>
    <scope>NUCLEOTIDE SEQUENCE [LARGE SCALE GENOMIC DNA]</scope>
    <source>
        <strain evidence="10 11">PC14</strain>
    </source>
</reference>
<feature type="coiled-coil region" evidence="7">
    <location>
        <begin position="183"/>
        <end position="210"/>
    </location>
</feature>
<evidence type="ECO:0000256" key="3">
    <source>
        <dbReference type="ARBA" id="ARBA00022553"/>
    </source>
</evidence>
<dbReference type="Gene3D" id="3.30.565.10">
    <property type="entry name" value="Histidine kinase-like ATPase, C-terminal domain"/>
    <property type="match status" value="1"/>
</dbReference>
<dbReference type="SMART" id="SM00387">
    <property type="entry name" value="HATPase_c"/>
    <property type="match status" value="1"/>
</dbReference>
<dbReference type="PANTHER" id="PTHR45453">
    <property type="entry name" value="PHOSPHATE REGULON SENSOR PROTEIN PHOR"/>
    <property type="match status" value="1"/>
</dbReference>
<dbReference type="CDD" id="cd00082">
    <property type="entry name" value="HisKA"/>
    <property type="match status" value="1"/>
</dbReference>
<feature type="transmembrane region" description="Helical" evidence="8">
    <location>
        <begin position="127"/>
        <end position="147"/>
    </location>
</feature>
<dbReference type="EC" id="2.7.13.3" evidence="2"/>
<dbReference type="CDD" id="cd00075">
    <property type="entry name" value="HATPase"/>
    <property type="match status" value="1"/>
</dbReference>
<evidence type="ECO:0000256" key="4">
    <source>
        <dbReference type="ARBA" id="ARBA00022679"/>
    </source>
</evidence>
<dbReference type="RefSeq" id="WP_264729762.1">
    <property type="nucleotide sequence ID" value="NZ_JAPDNR010000001.1"/>
</dbReference>
<dbReference type="SUPFAM" id="SSF55874">
    <property type="entry name" value="ATPase domain of HSP90 chaperone/DNA topoisomerase II/histidine kinase"/>
    <property type="match status" value="1"/>
</dbReference>
<dbReference type="SUPFAM" id="SSF47384">
    <property type="entry name" value="Homodimeric domain of signal transducing histidine kinase"/>
    <property type="match status" value="1"/>
</dbReference>
<sequence>MFKELAVRYWGYIVHVGIDPAMSFIEARRIKLLNLLALPCIPFMFFYAILNTCQHRYLLASLNLTTTLVNITVLLMHRYRMYYSARIVMIFFSVVLYTFTGMFFHNGAEYFLLNILILSILVYDNRWIVVGLSLMVIAAFLLILFLPQQWYLAPPVPQVRVWSNVSVSLLFIIVALSFFKYIQSDYQQQIEQQRQELAAMNKDKEKLFSVVAHDIRSPLATLEVLLDMYRKGEYPAQEMSAATEALYQKIVEMGGSLDNVLRWSARNIRGIRWRPESFPLAPLVQEVLSFCQLLIQQKQLVLQVEIPVVIELYADRDQVSVILRNILNNAIKFSYTGESISVRAEQDQEMVQIQVADQGTGMPAEQLAILFSGAPGQANGTYGEWGTGLGMLLCKEFTEQNKGHITAASTVGKGTLFTVTLPVAEEDE</sequence>
<dbReference type="Proteomes" id="UP001207742">
    <property type="component" value="Unassembled WGS sequence"/>
</dbReference>
<dbReference type="InterPro" id="IPR050351">
    <property type="entry name" value="BphY/WalK/GraS-like"/>
</dbReference>
<name>A0ABT3IJY6_9BACT</name>
<feature type="domain" description="Histidine kinase" evidence="9">
    <location>
        <begin position="210"/>
        <end position="425"/>
    </location>
</feature>
<feature type="transmembrane region" description="Helical" evidence="8">
    <location>
        <begin position="32"/>
        <end position="50"/>
    </location>
</feature>
<dbReference type="Gene3D" id="1.10.287.130">
    <property type="match status" value="1"/>
</dbReference>
<dbReference type="EMBL" id="JAPDNS010000001">
    <property type="protein sequence ID" value="MCW3484243.1"/>
    <property type="molecule type" value="Genomic_DNA"/>
</dbReference>
<dbReference type="SMART" id="SM00388">
    <property type="entry name" value="HisKA"/>
    <property type="match status" value="1"/>
</dbReference>
<dbReference type="GO" id="GO:0016301">
    <property type="term" value="F:kinase activity"/>
    <property type="evidence" value="ECO:0007669"/>
    <property type="project" value="UniProtKB-KW"/>
</dbReference>
<accession>A0ABT3IJY6</accession>
<evidence type="ECO:0000256" key="8">
    <source>
        <dbReference type="SAM" id="Phobius"/>
    </source>
</evidence>
<keyword evidence="4" id="KW-0808">Transferase</keyword>
<comment type="catalytic activity">
    <reaction evidence="1">
        <text>ATP + protein L-histidine = ADP + protein N-phospho-L-histidine.</text>
        <dbReference type="EC" id="2.7.13.3"/>
    </reaction>
</comment>
<evidence type="ECO:0000313" key="11">
    <source>
        <dbReference type="Proteomes" id="UP001207742"/>
    </source>
</evidence>
<keyword evidence="8" id="KW-1133">Transmembrane helix</keyword>
<keyword evidence="6" id="KW-0902">Two-component regulatory system</keyword>
<keyword evidence="8" id="KW-0472">Membrane</keyword>
<dbReference type="PRINTS" id="PR00344">
    <property type="entry name" value="BCTRLSENSOR"/>
</dbReference>
<evidence type="ECO:0000256" key="1">
    <source>
        <dbReference type="ARBA" id="ARBA00000085"/>
    </source>
</evidence>
<feature type="transmembrane region" description="Helical" evidence="8">
    <location>
        <begin position="56"/>
        <end position="75"/>
    </location>
</feature>
<keyword evidence="5 10" id="KW-0418">Kinase</keyword>
<evidence type="ECO:0000313" key="10">
    <source>
        <dbReference type="EMBL" id="MCW3484243.1"/>
    </source>
</evidence>
<feature type="transmembrane region" description="Helical" evidence="8">
    <location>
        <begin position="87"/>
        <end position="107"/>
    </location>
</feature>
<evidence type="ECO:0000256" key="6">
    <source>
        <dbReference type="ARBA" id="ARBA00023012"/>
    </source>
</evidence>
<dbReference type="Pfam" id="PF02518">
    <property type="entry name" value="HATPase_c"/>
    <property type="match status" value="1"/>
</dbReference>
<keyword evidence="3" id="KW-0597">Phosphoprotein</keyword>
<keyword evidence="8" id="KW-0812">Transmembrane</keyword>
<keyword evidence="7" id="KW-0175">Coiled coil</keyword>
<dbReference type="InterPro" id="IPR036890">
    <property type="entry name" value="HATPase_C_sf"/>
</dbReference>
<evidence type="ECO:0000259" key="9">
    <source>
        <dbReference type="PROSITE" id="PS50109"/>
    </source>
</evidence>
<gene>
    <name evidence="10" type="ORF">OL497_10085</name>
</gene>